<dbReference type="NCBIfam" id="NF005468">
    <property type="entry name" value="PRK07062.1"/>
    <property type="match status" value="1"/>
</dbReference>
<gene>
    <name evidence="2" type="ORF">CK620_03970</name>
</gene>
<comment type="caution">
    <text evidence="2">The sequence shown here is derived from an EMBL/GenBank/DDBJ whole genome shotgun (WGS) entry which is preliminary data.</text>
</comment>
<dbReference type="InterPro" id="IPR002347">
    <property type="entry name" value="SDR_fam"/>
</dbReference>
<evidence type="ECO:0000256" key="1">
    <source>
        <dbReference type="ARBA" id="ARBA00006484"/>
    </source>
</evidence>
<dbReference type="PANTHER" id="PTHR42879">
    <property type="entry name" value="3-OXOACYL-(ACYL-CARRIER-PROTEIN) REDUCTASE"/>
    <property type="match status" value="1"/>
</dbReference>
<reference evidence="2 3" key="1">
    <citation type="submission" date="2017-08" db="EMBL/GenBank/DDBJ databases">
        <title>WGS of Clinical strains of the CDC Group NO-1 linked to zoonotic infections in humans.</title>
        <authorList>
            <person name="Bernier A.-M."/>
            <person name="Bernard K."/>
        </authorList>
    </citation>
    <scope>NUCLEOTIDE SEQUENCE [LARGE SCALE GENOMIC DNA]</scope>
    <source>
        <strain evidence="2 3">NML03-0146</strain>
    </source>
</reference>
<dbReference type="Gene3D" id="3.40.50.720">
    <property type="entry name" value="NAD(P)-binding Rossmann-like Domain"/>
    <property type="match status" value="1"/>
</dbReference>
<protein>
    <submittedName>
        <fullName evidence="2">Short chain dehydrogenase</fullName>
    </submittedName>
</protein>
<dbReference type="InterPro" id="IPR036291">
    <property type="entry name" value="NAD(P)-bd_dom_sf"/>
</dbReference>
<dbReference type="EMBL" id="NSJF01000002">
    <property type="protein sequence ID" value="PAT35086.1"/>
    <property type="molecule type" value="Genomic_DNA"/>
</dbReference>
<comment type="similarity">
    <text evidence="1">Belongs to the short-chain dehydrogenases/reductases (SDR) family.</text>
</comment>
<dbReference type="AlphaFoldDB" id="A0A2A2AB89"/>
<evidence type="ECO:0000313" key="3">
    <source>
        <dbReference type="Proteomes" id="UP000217999"/>
    </source>
</evidence>
<sequence>MTAAFWNSKALQGRTAVVTGGSSGIGLATARLLLACGAKVAICGRSVGRLDAARAELLRDYPDASLYVQACDVLDAVSVRAFAASVQNVLGDAAMLINNAGQGRISTFADTEDEAWREELNLKFFSVIYSTRAFLPQLAAQAAMLGDASIVCSNSLLARQPEPHMVATSAARAGLVNLVRSMATEFAPQGVRVNGILIGLIESGQWRRRFEAREERLLDWPAWTARLAAQKHIPMRRLGRPEEAAQAIVFLASPLSSYTTGSHIDISGGHSRHA</sequence>
<dbReference type="PRINTS" id="PR00081">
    <property type="entry name" value="GDHRDH"/>
</dbReference>
<name>A0A2A2AB89_9BURK</name>
<accession>A0A2A2AB89</accession>
<dbReference type="PANTHER" id="PTHR42879:SF6">
    <property type="entry name" value="NADPH-DEPENDENT REDUCTASE BACG"/>
    <property type="match status" value="1"/>
</dbReference>
<dbReference type="RefSeq" id="WP_095549219.1">
    <property type="nucleotide sequence ID" value="NZ_NSJF01000002.1"/>
</dbReference>
<dbReference type="Pfam" id="PF13561">
    <property type="entry name" value="adh_short_C2"/>
    <property type="match status" value="1"/>
</dbReference>
<organism evidence="2 3">
    <name type="scientific">Vandammella animalimorsus</name>
    <dbReference type="NCBI Taxonomy" id="2029117"/>
    <lineage>
        <taxon>Bacteria</taxon>
        <taxon>Pseudomonadati</taxon>
        <taxon>Pseudomonadota</taxon>
        <taxon>Betaproteobacteria</taxon>
        <taxon>Burkholderiales</taxon>
        <taxon>Comamonadaceae</taxon>
        <taxon>Vandammella</taxon>
    </lineage>
</organism>
<dbReference type="InterPro" id="IPR050259">
    <property type="entry name" value="SDR"/>
</dbReference>
<evidence type="ECO:0000313" key="2">
    <source>
        <dbReference type="EMBL" id="PAT35086.1"/>
    </source>
</evidence>
<dbReference type="Proteomes" id="UP000217999">
    <property type="component" value="Unassembled WGS sequence"/>
</dbReference>
<dbReference type="FunFam" id="3.40.50.720:FF:000084">
    <property type="entry name" value="Short-chain dehydrogenase reductase"/>
    <property type="match status" value="1"/>
</dbReference>
<proteinExistence type="inferred from homology"/>
<dbReference type="SUPFAM" id="SSF51735">
    <property type="entry name" value="NAD(P)-binding Rossmann-fold domains"/>
    <property type="match status" value="1"/>
</dbReference>